<dbReference type="Proteomes" id="UP000805841">
    <property type="component" value="Unassembled WGS sequence"/>
</dbReference>
<organism evidence="1 2">
    <name type="scientific">Pseudomonas typographi</name>
    <dbReference type="NCBI Taxonomy" id="2715964"/>
    <lineage>
        <taxon>Bacteria</taxon>
        <taxon>Pseudomonadati</taxon>
        <taxon>Pseudomonadota</taxon>
        <taxon>Gammaproteobacteria</taxon>
        <taxon>Pseudomonadales</taxon>
        <taxon>Pseudomonadaceae</taxon>
        <taxon>Pseudomonas</taxon>
    </lineage>
</organism>
<proteinExistence type="predicted"/>
<evidence type="ECO:0000313" key="2">
    <source>
        <dbReference type="Proteomes" id="UP000805841"/>
    </source>
</evidence>
<sequence length="64" mass="7092">MNPPYASPQPTNHSVSLQLLAQWLNANGADKFDHTDPRTLMADRYPHGLFSDAEVEALIGVFKP</sequence>
<gene>
    <name evidence="1" type="ORF">HAQ05_27365</name>
</gene>
<accession>A0ABR7ZA11</accession>
<dbReference type="EMBL" id="JAAOCA010000071">
    <property type="protein sequence ID" value="MBD1602401.1"/>
    <property type="molecule type" value="Genomic_DNA"/>
</dbReference>
<protein>
    <submittedName>
        <fullName evidence="1">Uncharacterized protein</fullName>
    </submittedName>
</protein>
<reference evidence="1 2" key="1">
    <citation type="journal article" date="2020" name="Insects">
        <title>Bacteria Belonging to Pseudomonas typographi sp. nov. from the Bark Beetle Ips typographus Have Genomic Potential to Aid in the Host Ecology.</title>
        <authorList>
            <person name="Peral-Aranega E."/>
            <person name="Saati-Santamaria Z."/>
            <person name="Kolarik M."/>
            <person name="Rivas R."/>
            <person name="Garcia-Fraile P."/>
        </authorList>
    </citation>
    <scope>NUCLEOTIDE SEQUENCE [LARGE SCALE GENOMIC DNA]</scope>
    <source>
        <strain evidence="1 2">CA3A</strain>
    </source>
</reference>
<dbReference type="RefSeq" id="WP_190427350.1">
    <property type="nucleotide sequence ID" value="NZ_JAAOCA010000071.1"/>
</dbReference>
<keyword evidence="2" id="KW-1185">Reference proteome</keyword>
<name>A0ABR7ZA11_9PSED</name>
<evidence type="ECO:0000313" key="1">
    <source>
        <dbReference type="EMBL" id="MBD1602401.1"/>
    </source>
</evidence>
<comment type="caution">
    <text evidence="1">The sequence shown here is derived from an EMBL/GenBank/DDBJ whole genome shotgun (WGS) entry which is preliminary data.</text>
</comment>